<dbReference type="EMBL" id="SJPK01000031">
    <property type="protein sequence ID" value="TWT52152.1"/>
    <property type="molecule type" value="Genomic_DNA"/>
</dbReference>
<dbReference type="Proteomes" id="UP000318053">
    <property type="component" value="Unassembled WGS sequence"/>
</dbReference>
<organism evidence="1 2">
    <name type="scientific">Allorhodopirellula solitaria</name>
    <dbReference type="NCBI Taxonomy" id="2527987"/>
    <lineage>
        <taxon>Bacteria</taxon>
        <taxon>Pseudomonadati</taxon>
        <taxon>Planctomycetota</taxon>
        <taxon>Planctomycetia</taxon>
        <taxon>Pirellulales</taxon>
        <taxon>Pirellulaceae</taxon>
        <taxon>Allorhodopirellula</taxon>
    </lineage>
</organism>
<comment type="caution">
    <text evidence="1">The sequence shown here is derived from an EMBL/GenBank/DDBJ whole genome shotgun (WGS) entry which is preliminary data.</text>
</comment>
<sequence length="87" mass="9153">MPSPSGGRPHGADYTNLLELEGRRGGVAISDDNTLSGTAFVPLESIGTEHFFDRPNTGFAESSAAVERVGELSGLRQKGGRSNQCFA</sequence>
<gene>
    <name evidence="1" type="ORF">CA85_50660</name>
</gene>
<dbReference type="AlphaFoldDB" id="A0A5C5WQT2"/>
<proteinExistence type="predicted"/>
<evidence type="ECO:0000313" key="2">
    <source>
        <dbReference type="Proteomes" id="UP000318053"/>
    </source>
</evidence>
<name>A0A5C5WQT2_9BACT</name>
<reference evidence="1 2" key="1">
    <citation type="submission" date="2019-02" db="EMBL/GenBank/DDBJ databases">
        <title>Deep-cultivation of Planctomycetes and their phenomic and genomic characterization uncovers novel biology.</title>
        <authorList>
            <person name="Wiegand S."/>
            <person name="Jogler M."/>
            <person name="Boedeker C."/>
            <person name="Pinto D."/>
            <person name="Vollmers J."/>
            <person name="Rivas-Marin E."/>
            <person name="Kohn T."/>
            <person name="Peeters S.H."/>
            <person name="Heuer A."/>
            <person name="Rast P."/>
            <person name="Oberbeckmann S."/>
            <person name="Bunk B."/>
            <person name="Jeske O."/>
            <person name="Meyerdierks A."/>
            <person name="Storesund J.E."/>
            <person name="Kallscheuer N."/>
            <person name="Luecker S."/>
            <person name="Lage O.M."/>
            <person name="Pohl T."/>
            <person name="Merkel B.J."/>
            <person name="Hornburger P."/>
            <person name="Mueller R.-W."/>
            <person name="Bruemmer F."/>
            <person name="Labrenz M."/>
            <person name="Spormann A.M."/>
            <person name="Op Den Camp H."/>
            <person name="Overmann J."/>
            <person name="Amann R."/>
            <person name="Jetten M.S.M."/>
            <person name="Mascher T."/>
            <person name="Medema M.H."/>
            <person name="Devos D.P."/>
            <person name="Kaster A.-K."/>
            <person name="Ovreas L."/>
            <person name="Rohde M."/>
            <person name="Galperin M.Y."/>
            <person name="Jogler C."/>
        </authorList>
    </citation>
    <scope>NUCLEOTIDE SEQUENCE [LARGE SCALE GENOMIC DNA]</scope>
    <source>
        <strain evidence="1 2">CA85</strain>
    </source>
</reference>
<evidence type="ECO:0000313" key="1">
    <source>
        <dbReference type="EMBL" id="TWT52152.1"/>
    </source>
</evidence>
<accession>A0A5C5WQT2</accession>
<protein>
    <submittedName>
        <fullName evidence="1">Uncharacterized protein</fullName>
    </submittedName>
</protein>
<keyword evidence="2" id="KW-1185">Reference proteome</keyword>